<dbReference type="PRINTS" id="PR01490">
    <property type="entry name" value="RTXTOXIND"/>
</dbReference>
<keyword evidence="4" id="KW-0812">Transmembrane</keyword>
<evidence type="ECO:0000256" key="1">
    <source>
        <dbReference type="ARBA" id="ARBA00004196"/>
    </source>
</evidence>
<dbReference type="Gene3D" id="2.40.30.170">
    <property type="match status" value="1"/>
</dbReference>
<evidence type="ECO:0000256" key="3">
    <source>
        <dbReference type="SAM" id="MobiDB-lite"/>
    </source>
</evidence>
<dbReference type="Gene3D" id="2.40.50.100">
    <property type="match status" value="1"/>
</dbReference>
<dbReference type="InterPro" id="IPR058624">
    <property type="entry name" value="MdtA-like_HH"/>
</dbReference>
<evidence type="ECO:0000256" key="2">
    <source>
        <dbReference type="SAM" id="Coils"/>
    </source>
</evidence>
<feature type="region of interest" description="Disordered" evidence="3">
    <location>
        <begin position="1"/>
        <end position="23"/>
    </location>
</feature>
<feature type="coiled-coil region" evidence="2">
    <location>
        <begin position="138"/>
        <end position="165"/>
    </location>
</feature>
<dbReference type="PANTHER" id="PTHR30386">
    <property type="entry name" value="MEMBRANE FUSION SUBUNIT OF EMRAB-TOLC MULTIDRUG EFFLUX PUMP"/>
    <property type="match status" value="1"/>
</dbReference>
<proteinExistence type="predicted"/>
<dbReference type="RefSeq" id="WP_243923723.1">
    <property type="nucleotide sequence ID" value="NZ_JALHLG010000046.1"/>
</dbReference>
<comment type="caution">
    <text evidence="7">The sequence shown here is derived from an EMBL/GenBank/DDBJ whole genome shotgun (WGS) entry which is preliminary data.</text>
</comment>
<dbReference type="Gene3D" id="1.10.287.470">
    <property type="entry name" value="Helix hairpin bin"/>
    <property type="match status" value="2"/>
</dbReference>
<keyword evidence="4" id="KW-1133">Transmembrane helix</keyword>
<dbReference type="Pfam" id="PF25917">
    <property type="entry name" value="BSH_RND"/>
    <property type="match status" value="1"/>
</dbReference>
<evidence type="ECO:0000313" key="8">
    <source>
        <dbReference type="Proteomes" id="UP001202281"/>
    </source>
</evidence>
<evidence type="ECO:0000256" key="4">
    <source>
        <dbReference type="SAM" id="Phobius"/>
    </source>
</evidence>
<keyword evidence="8" id="KW-1185">Reference proteome</keyword>
<reference evidence="7 8" key="1">
    <citation type="submission" date="2022-04" db="EMBL/GenBank/DDBJ databases">
        <title>Identification of a novel bacterium isolated from mangrove sediments.</title>
        <authorList>
            <person name="Pan X."/>
        </authorList>
    </citation>
    <scope>NUCLEOTIDE SEQUENCE [LARGE SCALE GENOMIC DNA]</scope>
    <source>
        <strain evidence="7 8">B2638</strain>
    </source>
</reference>
<organism evidence="7 8">
    <name type="scientific">Novosphingobium beihaiensis</name>
    <dbReference type="NCBI Taxonomy" id="2930389"/>
    <lineage>
        <taxon>Bacteria</taxon>
        <taxon>Pseudomonadati</taxon>
        <taxon>Pseudomonadota</taxon>
        <taxon>Alphaproteobacteria</taxon>
        <taxon>Sphingomonadales</taxon>
        <taxon>Sphingomonadaceae</taxon>
        <taxon>Novosphingobium</taxon>
    </lineage>
</organism>
<gene>
    <name evidence="7" type="ORF">MTR66_18510</name>
</gene>
<dbReference type="SUPFAM" id="SSF111369">
    <property type="entry name" value="HlyD-like secretion proteins"/>
    <property type="match status" value="2"/>
</dbReference>
<keyword evidence="2" id="KW-0175">Coiled coil</keyword>
<dbReference type="InterPro" id="IPR058625">
    <property type="entry name" value="MdtA-like_BSH"/>
</dbReference>
<dbReference type="InterPro" id="IPR050739">
    <property type="entry name" value="MFP"/>
</dbReference>
<feature type="transmembrane region" description="Helical" evidence="4">
    <location>
        <begin position="32"/>
        <end position="50"/>
    </location>
</feature>
<accession>A0ABT0BUS4</accession>
<sequence>MSEDVQDQPAEERKPNGESSGAVVDRKKRGPLLIGLVAVVAVIAGLYVLYDVFIGSRSVSTDNAYVAGETAEVTPLTSGKVIEVMVTDTQPVRRGQVLFRLDDADQKIALAQAQAGLEYAKRRYGQARANDTALGAAADASETQIRAAQAKVTSAEAALAKAQTDYDRRAALAGSGAVSGEELTAAREALASAKAAAHEAQAGLASARSNAISARRQQEAAQALTRGTSVETAPEVLLAKSRVAAAELDLKRTVIRAPIDGIVAKRTIQVGQKVENGTPALSIVPVNQLYVDANFKEDQLGKVRSGQSATVTSDFYGDDVVYHGKVVGFSGGTGAAFSLIPAQNATGNWIKVVQRLPVRIELDPKELKEHPLRIGLSMEAEIDLTSKD</sequence>
<evidence type="ECO:0000313" key="7">
    <source>
        <dbReference type="EMBL" id="MCJ2188801.1"/>
    </source>
</evidence>
<evidence type="ECO:0000259" key="6">
    <source>
        <dbReference type="Pfam" id="PF25917"/>
    </source>
</evidence>
<comment type="subcellular location">
    <subcellularLocation>
        <location evidence="1">Cell envelope</location>
    </subcellularLocation>
</comment>
<dbReference type="PANTHER" id="PTHR30386:SF19">
    <property type="entry name" value="MULTIDRUG EXPORT PROTEIN EMRA-RELATED"/>
    <property type="match status" value="1"/>
</dbReference>
<dbReference type="Proteomes" id="UP001202281">
    <property type="component" value="Unassembled WGS sequence"/>
</dbReference>
<protein>
    <submittedName>
        <fullName evidence="7">HlyD family efflux transporter periplasmic adaptor subunit</fullName>
    </submittedName>
</protein>
<dbReference type="Pfam" id="PF25876">
    <property type="entry name" value="HH_MFP_RND"/>
    <property type="match status" value="1"/>
</dbReference>
<keyword evidence="4" id="KW-0472">Membrane</keyword>
<name>A0ABT0BUS4_9SPHN</name>
<evidence type="ECO:0000259" key="5">
    <source>
        <dbReference type="Pfam" id="PF25876"/>
    </source>
</evidence>
<feature type="domain" description="Multidrug resistance protein MdtA-like alpha-helical hairpin" evidence="5">
    <location>
        <begin position="146"/>
        <end position="210"/>
    </location>
</feature>
<dbReference type="EMBL" id="JALHLG010000046">
    <property type="protein sequence ID" value="MCJ2188801.1"/>
    <property type="molecule type" value="Genomic_DNA"/>
</dbReference>
<feature type="domain" description="Multidrug resistance protein MdtA-like barrel-sandwich hybrid" evidence="6">
    <location>
        <begin position="69"/>
        <end position="284"/>
    </location>
</feature>